<name>A0A9Q5N541_SANBA</name>
<proteinExistence type="predicted"/>
<keyword evidence="1" id="KW-0472">Membrane</keyword>
<dbReference type="Proteomes" id="UP000757232">
    <property type="component" value="Unassembled WGS sequence"/>
</dbReference>
<dbReference type="EMBL" id="LNZH02000209">
    <property type="protein sequence ID" value="OCB85501.1"/>
    <property type="molecule type" value="Genomic_DNA"/>
</dbReference>
<feature type="transmembrane region" description="Helical" evidence="1">
    <location>
        <begin position="66"/>
        <end position="84"/>
    </location>
</feature>
<sequence length="171" mass="18775">MSLFALVADYASNLVLALWIIIVVYLLGHSLQTSFRSKLRVYSSSMMLSKVNSSGTRNRYYEKHKFGVAFIIDIIRSFFIRFMMSTSDLFSTALLSALSQASDGSWADLSILGEDDEVEEGINGPESALNATVNGIISKVACIPAATQEDILEDLTACGVIDPPPKRRIQD</sequence>
<feature type="transmembrane region" description="Helical" evidence="1">
    <location>
        <begin position="6"/>
        <end position="28"/>
    </location>
</feature>
<evidence type="ECO:0000313" key="2">
    <source>
        <dbReference type="EMBL" id="OCB85501.1"/>
    </source>
</evidence>
<keyword evidence="1" id="KW-0812">Transmembrane</keyword>
<evidence type="ECO:0000313" key="3">
    <source>
        <dbReference type="Proteomes" id="UP000757232"/>
    </source>
</evidence>
<protein>
    <submittedName>
        <fullName evidence="2">Uncharacterized protein</fullName>
    </submittedName>
</protein>
<keyword evidence="3" id="KW-1185">Reference proteome</keyword>
<accession>A0A9Q5N541</accession>
<comment type="caution">
    <text evidence="2">The sequence shown here is derived from an EMBL/GenBank/DDBJ whole genome shotgun (WGS) entry which is preliminary data.</text>
</comment>
<reference evidence="2" key="1">
    <citation type="submission" date="2016-06" db="EMBL/GenBank/DDBJ databases">
        <title>Draft Genome sequence of the fungus Inonotus baumii.</title>
        <authorList>
            <person name="Zhu H."/>
            <person name="Lin W."/>
        </authorList>
    </citation>
    <scope>NUCLEOTIDE SEQUENCE</scope>
    <source>
        <strain evidence="2">821</strain>
    </source>
</reference>
<gene>
    <name evidence="2" type="ORF">A7U60_g7511</name>
</gene>
<organism evidence="2 3">
    <name type="scientific">Sanghuangporus baumii</name>
    <name type="common">Phellinus baumii</name>
    <dbReference type="NCBI Taxonomy" id="108892"/>
    <lineage>
        <taxon>Eukaryota</taxon>
        <taxon>Fungi</taxon>
        <taxon>Dikarya</taxon>
        <taxon>Basidiomycota</taxon>
        <taxon>Agaricomycotina</taxon>
        <taxon>Agaricomycetes</taxon>
        <taxon>Hymenochaetales</taxon>
        <taxon>Hymenochaetaceae</taxon>
        <taxon>Sanghuangporus</taxon>
    </lineage>
</organism>
<dbReference type="AlphaFoldDB" id="A0A9Q5N541"/>
<evidence type="ECO:0000256" key="1">
    <source>
        <dbReference type="SAM" id="Phobius"/>
    </source>
</evidence>
<keyword evidence="1" id="KW-1133">Transmembrane helix</keyword>